<sequence>MSSQMKTELEDLYYRFSELLGKTSELVKVWSTTENTNKKEMEKKLFREKLDFFNHTCDKLYASITDVYIMRQDCCKHEIKKEDFVHLNQPEQIESSIQIISNALLKKIDSLPQSQEQKK</sequence>
<proteinExistence type="predicted"/>
<name>A0ABQ8Y4T1_9EUKA</name>
<gene>
    <name evidence="1" type="ORF">M0813_24750</name>
</gene>
<comment type="caution">
    <text evidence="1">The sequence shown here is derived from an EMBL/GenBank/DDBJ whole genome shotgun (WGS) entry which is preliminary data.</text>
</comment>
<protein>
    <submittedName>
        <fullName evidence="1">Uncharacterized protein</fullName>
    </submittedName>
</protein>
<evidence type="ECO:0000313" key="2">
    <source>
        <dbReference type="Proteomes" id="UP001150062"/>
    </source>
</evidence>
<organism evidence="1 2">
    <name type="scientific">Anaeramoeba flamelloides</name>
    <dbReference type="NCBI Taxonomy" id="1746091"/>
    <lineage>
        <taxon>Eukaryota</taxon>
        <taxon>Metamonada</taxon>
        <taxon>Anaeramoebidae</taxon>
        <taxon>Anaeramoeba</taxon>
    </lineage>
</organism>
<reference evidence="1" key="1">
    <citation type="submission" date="2022-08" db="EMBL/GenBank/DDBJ databases">
        <title>Novel sulfate-reducing endosymbionts in the free-living metamonad Anaeramoeba.</title>
        <authorList>
            <person name="Jerlstrom-Hultqvist J."/>
            <person name="Cepicka I."/>
            <person name="Gallot-Lavallee L."/>
            <person name="Salas-Leiva D."/>
            <person name="Curtis B.A."/>
            <person name="Zahonova K."/>
            <person name="Pipaliya S."/>
            <person name="Dacks J."/>
            <person name="Roger A.J."/>
        </authorList>
    </citation>
    <scope>NUCLEOTIDE SEQUENCE</scope>
    <source>
        <strain evidence="1">Schooner1</strain>
    </source>
</reference>
<dbReference type="Proteomes" id="UP001150062">
    <property type="component" value="Unassembled WGS sequence"/>
</dbReference>
<keyword evidence="2" id="KW-1185">Reference proteome</keyword>
<accession>A0ABQ8Y4T1</accession>
<dbReference type="EMBL" id="JAOAOG010000216">
    <property type="protein sequence ID" value="KAJ6239830.1"/>
    <property type="molecule type" value="Genomic_DNA"/>
</dbReference>
<evidence type="ECO:0000313" key="1">
    <source>
        <dbReference type="EMBL" id="KAJ6239830.1"/>
    </source>
</evidence>